<accession>A0A1B1PEJ2</accession>
<dbReference type="InterPro" id="IPR036955">
    <property type="entry name" value="AP2/ERF_dom_sf"/>
</dbReference>
<dbReference type="Gene3D" id="3.90.75.20">
    <property type="match status" value="1"/>
</dbReference>
<reference evidence="6" key="1">
    <citation type="submission" date="2016-05" db="EMBL/GenBank/DDBJ databases">
        <authorList>
            <person name="Shneider M.M."/>
            <person name="Kabanova A.P."/>
            <person name="Vo T.N.H."/>
            <person name="Samarov N.I."/>
            <person name="Miroshnikov K.K."/>
            <person name="Korzhenkov A.A."/>
            <person name="Karandashov V.E."/>
            <person name="Toschakov S.V."/>
            <person name="Ignatov A.N."/>
            <person name="Miroshnikov K.A."/>
        </authorList>
    </citation>
    <scope>NUCLEOTIDE SEQUENCE [LARGE SCALE GENOMIC DNA]</scope>
</reference>
<gene>
    <name evidence="5" type="ORF">BI050_gp36</name>
</gene>
<protein>
    <submittedName>
        <fullName evidence="5">HNH homing endonuclease</fullName>
    </submittedName>
</protein>
<keyword evidence="2" id="KW-0238">DNA-binding</keyword>
<dbReference type="SUPFAM" id="SSF54060">
    <property type="entry name" value="His-Me finger endonucleases"/>
    <property type="match status" value="1"/>
</dbReference>
<keyword evidence="5" id="KW-0540">Nuclease</keyword>
<evidence type="ECO:0000313" key="5">
    <source>
        <dbReference type="EMBL" id="ANT45393.2"/>
    </source>
</evidence>
<dbReference type="GO" id="GO:0003677">
    <property type="term" value="F:DNA binding"/>
    <property type="evidence" value="ECO:0007669"/>
    <property type="project" value="UniProtKB-KW"/>
</dbReference>
<keyword evidence="1" id="KW-0805">Transcription regulation</keyword>
<proteinExistence type="predicted"/>
<dbReference type="Gene3D" id="3.30.730.10">
    <property type="entry name" value="AP2/ERF domain"/>
    <property type="match status" value="1"/>
</dbReference>
<dbReference type="GO" id="GO:0004519">
    <property type="term" value="F:endonuclease activity"/>
    <property type="evidence" value="ECO:0007669"/>
    <property type="project" value="UniProtKB-KW"/>
</dbReference>
<dbReference type="SUPFAM" id="SSF54171">
    <property type="entry name" value="DNA-binding domain"/>
    <property type="match status" value="1"/>
</dbReference>
<dbReference type="InterPro" id="IPR044925">
    <property type="entry name" value="His-Me_finger_sf"/>
</dbReference>
<dbReference type="EMBL" id="KX278419">
    <property type="protein sequence ID" value="ANT45393.2"/>
    <property type="molecule type" value="Genomic_DNA"/>
</dbReference>
<sequence>MLVGAEAFTTIKGDGYYGGKFKRKTYSAHRVVFFLTHGYWPACVDHVDGNILNNEPTNLRAATLSENQHNMLVRGYRRTPNGKYEARIKLNGKRHYLGAYETADAAHQAYLSAKRHYHPTAPPRCFL</sequence>
<feature type="domain" description="AP2/ERF" evidence="4">
    <location>
        <begin position="72"/>
        <end position="127"/>
    </location>
</feature>
<dbReference type="Proteomes" id="UP000203143">
    <property type="component" value="Segment"/>
</dbReference>
<dbReference type="Pfam" id="PF13392">
    <property type="entry name" value="HNH_3"/>
    <property type="match status" value="1"/>
</dbReference>
<keyword evidence="6" id="KW-1185">Reference proteome</keyword>
<dbReference type="InterPro" id="IPR003615">
    <property type="entry name" value="HNH_nuc"/>
</dbReference>
<dbReference type="InterPro" id="IPR016177">
    <property type="entry name" value="DNA-bd_dom_sf"/>
</dbReference>
<dbReference type="OrthoDB" id="21336at10239"/>
<name>A0A1B1PEJ2_9CAUD</name>
<dbReference type="InterPro" id="IPR001471">
    <property type="entry name" value="AP2/ERF_dom"/>
</dbReference>
<dbReference type="GO" id="GO:0003700">
    <property type="term" value="F:DNA-binding transcription factor activity"/>
    <property type="evidence" value="ECO:0007669"/>
    <property type="project" value="InterPro"/>
</dbReference>
<evidence type="ECO:0000313" key="6">
    <source>
        <dbReference type="Proteomes" id="UP000203143"/>
    </source>
</evidence>
<keyword evidence="5" id="KW-0255">Endonuclease</keyword>
<organism evidence="5 6">
    <name type="scientific">Pectobacterium phage PP90</name>
    <dbReference type="NCBI Taxonomy" id="1873959"/>
    <lineage>
        <taxon>Viruses</taxon>
        <taxon>Duplodnaviria</taxon>
        <taxon>Heunggongvirae</taxon>
        <taxon>Uroviricota</taxon>
        <taxon>Caudoviricetes</taxon>
        <taxon>Autographivirales</taxon>
        <taxon>Autoscriptoviridae</taxon>
        <taxon>Corkvirinae</taxon>
        <taxon>Phimunavirus</taxon>
        <taxon>Phimunavirus PP90</taxon>
    </lineage>
</organism>
<evidence type="ECO:0000256" key="1">
    <source>
        <dbReference type="ARBA" id="ARBA00023015"/>
    </source>
</evidence>
<keyword evidence="5" id="KW-0378">Hydrolase</keyword>
<keyword evidence="3" id="KW-0804">Transcription</keyword>
<evidence type="ECO:0000259" key="4">
    <source>
        <dbReference type="PROSITE" id="PS51032"/>
    </source>
</evidence>
<evidence type="ECO:0000256" key="3">
    <source>
        <dbReference type="ARBA" id="ARBA00023163"/>
    </source>
</evidence>
<dbReference type="PROSITE" id="PS51032">
    <property type="entry name" value="AP2_ERF"/>
    <property type="match status" value="1"/>
</dbReference>
<evidence type="ECO:0000256" key="2">
    <source>
        <dbReference type="ARBA" id="ARBA00023125"/>
    </source>
</evidence>